<sequence length="270" mass="27805">MRIGTLVKVGLMLFVLALGLIGVSYTMLRAQGVANPSTTAGRVTRTEIREIGHGITTIDLQGPIDLTLRQGSTPSLKVIGEQRLIGNVATTQEDGTLHIATTGMLFHHKRPLQVEAVLPSLQAVEIRGSGDSAISGFSGERLMITLNGSGNLAFSGRYRHVMAAVHGTGGLDLKSGSGENVQLALYGSGSINASGTCNALNAELTGSGTIDAQHMASNTASVEVKGSGTAELFARASASIAVAGSGDVTVYGNPDQRSVNRTGSGNVSFE</sequence>
<dbReference type="AlphaFoldDB" id="A0A7W5HB44"/>
<feature type="domain" description="Putative auto-transporter adhesin head GIN" evidence="2">
    <location>
        <begin position="56"/>
        <end position="254"/>
    </location>
</feature>
<proteinExistence type="predicted"/>
<evidence type="ECO:0000256" key="1">
    <source>
        <dbReference type="SAM" id="Phobius"/>
    </source>
</evidence>
<dbReference type="PANTHER" id="PTHR39200:SF1">
    <property type="entry name" value="AUTO-TRANSPORTER ADHESIN HEAD GIN DOMAIN-CONTAINING PROTEIN-RELATED"/>
    <property type="match status" value="1"/>
</dbReference>
<dbReference type="RefSeq" id="WP_221403771.1">
    <property type="nucleotide sequence ID" value="NZ_CP040017.1"/>
</dbReference>
<comment type="caution">
    <text evidence="3">The sequence shown here is derived from an EMBL/GenBank/DDBJ whole genome shotgun (WGS) entry which is preliminary data.</text>
</comment>
<dbReference type="Proteomes" id="UP000584325">
    <property type="component" value="Unassembled WGS sequence"/>
</dbReference>
<gene>
    <name evidence="3" type="ORF">FHS02_000910</name>
</gene>
<keyword evidence="1" id="KW-0812">Transmembrane</keyword>
<evidence type="ECO:0000313" key="3">
    <source>
        <dbReference type="EMBL" id="MBB3220123.1"/>
    </source>
</evidence>
<name>A0A7W5HB44_9BURK</name>
<dbReference type="PANTHER" id="PTHR39200">
    <property type="entry name" value="HYPOTHETICAL EXPORTED PROTEIN"/>
    <property type="match status" value="1"/>
</dbReference>
<dbReference type="Gene3D" id="2.160.20.120">
    <property type="match status" value="1"/>
</dbReference>
<keyword evidence="1" id="KW-0472">Membrane</keyword>
<dbReference type="EMBL" id="JACHXS010000001">
    <property type="protein sequence ID" value="MBB3220123.1"/>
    <property type="molecule type" value="Genomic_DNA"/>
</dbReference>
<feature type="transmembrane region" description="Helical" evidence="1">
    <location>
        <begin position="9"/>
        <end position="28"/>
    </location>
</feature>
<organism evidence="3 4">
    <name type="scientific">Pseudoduganella umbonata</name>
    <dbReference type="NCBI Taxonomy" id="864828"/>
    <lineage>
        <taxon>Bacteria</taxon>
        <taxon>Pseudomonadati</taxon>
        <taxon>Pseudomonadota</taxon>
        <taxon>Betaproteobacteria</taxon>
        <taxon>Burkholderiales</taxon>
        <taxon>Oxalobacteraceae</taxon>
        <taxon>Telluria group</taxon>
        <taxon>Pseudoduganella</taxon>
    </lineage>
</organism>
<dbReference type="InterPro" id="IPR021255">
    <property type="entry name" value="DUF2807"/>
</dbReference>
<reference evidence="3 4" key="1">
    <citation type="submission" date="2020-08" db="EMBL/GenBank/DDBJ databases">
        <title>Genomic Encyclopedia of Type Strains, Phase III (KMG-III): the genomes of soil and plant-associated and newly described type strains.</title>
        <authorList>
            <person name="Whitman W."/>
        </authorList>
    </citation>
    <scope>NUCLEOTIDE SEQUENCE [LARGE SCALE GENOMIC DNA]</scope>
    <source>
        <strain evidence="3 4">CECT 7753</strain>
    </source>
</reference>
<evidence type="ECO:0000313" key="4">
    <source>
        <dbReference type="Proteomes" id="UP000584325"/>
    </source>
</evidence>
<protein>
    <recommendedName>
        <fullName evidence="2">Putative auto-transporter adhesin head GIN domain-containing protein</fullName>
    </recommendedName>
</protein>
<dbReference type="Pfam" id="PF10988">
    <property type="entry name" value="DUF2807"/>
    <property type="match status" value="1"/>
</dbReference>
<evidence type="ECO:0000259" key="2">
    <source>
        <dbReference type="Pfam" id="PF10988"/>
    </source>
</evidence>
<accession>A0A7W5HB44</accession>
<keyword evidence="1" id="KW-1133">Transmembrane helix</keyword>